<dbReference type="AlphaFoldDB" id="A0AAU7VF11"/>
<reference evidence="4" key="1">
    <citation type="submission" date="2024-06" db="EMBL/GenBank/DDBJ databases">
        <authorList>
            <person name="Raymond J."/>
        </authorList>
    </citation>
    <scope>NUCLEOTIDE SEQUENCE</scope>
</reference>
<evidence type="ECO:0000256" key="3">
    <source>
        <dbReference type="SAM" id="SignalP"/>
    </source>
</evidence>
<organism evidence="4">
    <name type="scientific">Adineta environmental sample</name>
    <dbReference type="NCBI Taxonomy" id="1193592"/>
    <lineage>
        <taxon>Eukaryota</taxon>
        <taxon>Metazoa</taxon>
        <taxon>Spiralia</taxon>
        <taxon>Gnathifera</taxon>
        <taxon>Rotifera</taxon>
        <taxon>Eurotatoria</taxon>
        <taxon>Bdelloidea</taxon>
        <taxon>Adinetida</taxon>
        <taxon>Adinetidae</taxon>
        <taxon>Adineta</taxon>
        <taxon>environmental samples</taxon>
    </lineage>
</organism>
<comment type="similarity">
    <text evidence="1">Belongs to the ice-binding protein family.</text>
</comment>
<protein>
    <submittedName>
        <fullName evidence="4">Ice-binding family protein</fullName>
    </submittedName>
</protein>
<feature type="signal peptide" evidence="3">
    <location>
        <begin position="1"/>
        <end position="20"/>
    </location>
</feature>
<feature type="chain" id="PRO_5043706109" evidence="3">
    <location>
        <begin position="21"/>
        <end position="230"/>
    </location>
</feature>
<proteinExistence type="inferred from homology"/>
<dbReference type="InterPro" id="IPR021884">
    <property type="entry name" value="Ice-bd_prot"/>
</dbReference>
<sequence length="230" mass="23553">MLSNPAIIVVLCLAITAIGAEVCPNLGSAANFTLLAASTITNTGLSVITGNVGVYPGTAVTGFPPGVVKQGIIQPGNAMAQNDVTTAYNTCKDAPFTKDLTGIDLAGLTLRPGVYKFSSTAAISAGGILTLKGEGIYIFQVGSAITTGANAKIVVRHGATAGCIYWQVGSSVTHGADSQFLGNILAYASVTFGNNVTYKGSVYARTAAITLIDDTITDRQSCNVECEIYS</sequence>
<evidence type="ECO:0000256" key="1">
    <source>
        <dbReference type="ARBA" id="ARBA00005445"/>
    </source>
</evidence>
<evidence type="ECO:0000256" key="2">
    <source>
        <dbReference type="ARBA" id="ARBA00022729"/>
    </source>
</evidence>
<keyword evidence="2 3" id="KW-0732">Signal</keyword>
<dbReference type="Pfam" id="PF11999">
    <property type="entry name" value="Ice_binding"/>
    <property type="match status" value="1"/>
</dbReference>
<dbReference type="EMBL" id="PP898184">
    <property type="protein sequence ID" value="XBW52371.1"/>
    <property type="molecule type" value="Genomic_DNA"/>
</dbReference>
<evidence type="ECO:0000313" key="4">
    <source>
        <dbReference type="EMBL" id="XBW52371.1"/>
    </source>
</evidence>
<name>A0AAU7VF11_9BILA</name>
<accession>A0AAU7VF11</accession>